<dbReference type="AlphaFoldDB" id="A0AAP2RC55"/>
<keyword evidence="2" id="KW-1185">Reference proteome</keyword>
<dbReference type="EMBL" id="PGCK01000005">
    <property type="protein sequence ID" value="MCD1294814.1"/>
    <property type="molecule type" value="Genomic_DNA"/>
</dbReference>
<dbReference type="Pfam" id="PF23923">
    <property type="entry name" value="DUF7262"/>
    <property type="match status" value="1"/>
</dbReference>
<dbReference type="Proteomes" id="UP001320159">
    <property type="component" value="Unassembled WGS sequence"/>
</dbReference>
<reference evidence="1 2" key="1">
    <citation type="submission" date="2017-11" db="EMBL/GenBank/DDBJ databases">
        <title>Isolation and Characterization of Family Methanocellaceae Species from Potential Methane Hydrate Area Offshore Southwestern Taiwan.</title>
        <authorList>
            <person name="Zhang W.-L."/>
            <person name="Chen W.-C."/>
            <person name="Lai M.-C."/>
            <person name="Chen S.-C."/>
        </authorList>
    </citation>
    <scope>NUCLEOTIDE SEQUENCE [LARGE SCALE GENOMIC DNA]</scope>
    <source>
        <strain evidence="1 2">CWC-04</strain>
    </source>
</reference>
<protein>
    <submittedName>
        <fullName evidence="1">Uncharacterized protein</fullName>
    </submittedName>
</protein>
<gene>
    <name evidence="1" type="ORF">CUJ83_07355</name>
</gene>
<accession>A0AAP2RC55</accession>
<evidence type="ECO:0000313" key="2">
    <source>
        <dbReference type="Proteomes" id="UP001320159"/>
    </source>
</evidence>
<evidence type="ECO:0000313" key="1">
    <source>
        <dbReference type="EMBL" id="MCD1294814.1"/>
    </source>
</evidence>
<proteinExistence type="predicted"/>
<organism evidence="1 2">
    <name type="scientific">Methanooceanicella nereidis</name>
    <dbReference type="NCBI Taxonomy" id="2052831"/>
    <lineage>
        <taxon>Archaea</taxon>
        <taxon>Methanobacteriati</taxon>
        <taxon>Methanobacteriota</taxon>
        <taxon>Stenosarchaea group</taxon>
        <taxon>Methanomicrobia</taxon>
        <taxon>Methanocellales</taxon>
        <taxon>Methanocellaceae</taxon>
        <taxon>Methanooceanicella</taxon>
    </lineage>
</organism>
<sequence>MLEAMAASILLVSVLACLNVAAPAMNDDTEDLMLLSSDMLNILMYRSSTPEHPNLGHAMSSGTDWENDSAKIDEDARSMLPDRVKYYMVTGYGCIGDRPPSGVNVCVRPFQAYCIDTGQIMDCSIMVWRA</sequence>
<comment type="caution">
    <text evidence="1">The sequence shown here is derived from an EMBL/GenBank/DDBJ whole genome shotgun (WGS) entry which is preliminary data.</text>
</comment>
<name>A0AAP2RC55_9EURY</name>
<dbReference type="InterPro" id="IPR055686">
    <property type="entry name" value="DUF7262"/>
</dbReference>